<dbReference type="GO" id="GO:0016747">
    <property type="term" value="F:acyltransferase activity, transferring groups other than amino-acyl groups"/>
    <property type="evidence" value="ECO:0007669"/>
    <property type="project" value="InterPro"/>
</dbReference>
<evidence type="ECO:0000313" key="3">
    <source>
        <dbReference type="Proteomes" id="UP000770661"/>
    </source>
</evidence>
<protein>
    <submittedName>
        <fullName evidence="2">Glycine N-acyltransferase-like protein 3</fullName>
    </submittedName>
</protein>
<dbReference type="InterPro" id="IPR013653">
    <property type="entry name" value="GCN5-like_dom"/>
</dbReference>
<dbReference type="PROSITE" id="PS51186">
    <property type="entry name" value="GNAT"/>
    <property type="match status" value="1"/>
</dbReference>
<organism evidence="2 3">
    <name type="scientific">Chionoecetes opilio</name>
    <name type="common">Atlantic snow crab</name>
    <name type="synonym">Cancer opilio</name>
    <dbReference type="NCBI Taxonomy" id="41210"/>
    <lineage>
        <taxon>Eukaryota</taxon>
        <taxon>Metazoa</taxon>
        <taxon>Ecdysozoa</taxon>
        <taxon>Arthropoda</taxon>
        <taxon>Crustacea</taxon>
        <taxon>Multicrustacea</taxon>
        <taxon>Malacostraca</taxon>
        <taxon>Eumalacostraca</taxon>
        <taxon>Eucarida</taxon>
        <taxon>Decapoda</taxon>
        <taxon>Pleocyemata</taxon>
        <taxon>Brachyura</taxon>
        <taxon>Eubrachyura</taxon>
        <taxon>Majoidea</taxon>
        <taxon>Majidae</taxon>
        <taxon>Chionoecetes</taxon>
    </lineage>
</organism>
<dbReference type="Pfam" id="PF08445">
    <property type="entry name" value="FR47"/>
    <property type="match status" value="1"/>
</dbReference>
<keyword evidence="3" id="KW-1185">Reference proteome</keyword>
<gene>
    <name evidence="2" type="primary">GLYATL3_12</name>
    <name evidence="2" type="ORF">GWK47_007623</name>
</gene>
<reference evidence="2" key="1">
    <citation type="submission" date="2020-07" db="EMBL/GenBank/DDBJ databases">
        <title>The High-quality genome of the commercially important snow crab, Chionoecetes opilio.</title>
        <authorList>
            <person name="Jeong J.-H."/>
            <person name="Ryu S."/>
        </authorList>
    </citation>
    <scope>NUCLEOTIDE SEQUENCE</scope>
    <source>
        <strain evidence="2">MADBK_172401_WGS</strain>
        <tissue evidence="2">Digestive gland</tissue>
    </source>
</reference>
<dbReference type="PANTHER" id="PTHR20958:SF6">
    <property type="entry name" value="GLYCINE N-ACYLTRANSFERASE-LIKE PROTEIN"/>
    <property type="match status" value="1"/>
</dbReference>
<dbReference type="Proteomes" id="UP000770661">
    <property type="component" value="Unassembled WGS sequence"/>
</dbReference>
<dbReference type="PANTHER" id="PTHR20958">
    <property type="entry name" value="GLYCINE N-ACYLTRANSFERASE-LIKE PROTEIN"/>
    <property type="match status" value="1"/>
</dbReference>
<evidence type="ECO:0000313" key="2">
    <source>
        <dbReference type="EMBL" id="KAG0718509.1"/>
    </source>
</evidence>
<evidence type="ECO:0000259" key="1">
    <source>
        <dbReference type="PROSITE" id="PS51186"/>
    </source>
</evidence>
<dbReference type="OrthoDB" id="61870at2759"/>
<comment type="caution">
    <text evidence="2">The sequence shown here is derived from an EMBL/GenBank/DDBJ whole genome shotgun (WGS) entry which is preliminary data.</text>
</comment>
<dbReference type="InterPro" id="IPR053225">
    <property type="entry name" value="Acyl-CoA_N-acyltransferase"/>
</dbReference>
<proteinExistence type="predicted"/>
<dbReference type="Gene3D" id="3.40.630.30">
    <property type="match status" value="1"/>
</dbReference>
<dbReference type="SUPFAM" id="SSF55729">
    <property type="entry name" value="Acyl-CoA N-acyltransferases (Nat)"/>
    <property type="match status" value="1"/>
</dbReference>
<dbReference type="EMBL" id="JACEEZ010015926">
    <property type="protein sequence ID" value="KAG0718509.1"/>
    <property type="molecule type" value="Genomic_DNA"/>
</dbReference>
<feature type="domain" description="N-acetyltransferase" evidence="1">
    <location>
        <begin position="102"/>
        <end position="246"/>
    </location>
</feature>
<dbReference type="InterPro" id="IPR016181">
    <property type="entry name" value="Acyl_CoA_acyltransferase"/>
</dbReference>
<dbReference type="InterPro" id="IPR000182">
    <property type="entry name" value="GNAT_dom"/>
</dbReference>
<sequence>MPDDGHARRSGPLVWIGLYNFLDLATEDEDGQDESWGEVALSIEERPLFAADTSTEDAIMSACLQMDRQCPSTGKARVHTETRLHGSAWPTGPVRGRLPQGYHVTRLREEDALTVWTNWKYNNNDSMESVRHDILRFPSVGIRESGPEDGGGSLQEAEEILVSWVCTTKLGWMGNTFTEPQHRRQGLAGAATMALANQLLQEGLPAFVAIDDTNTASVHLHQKLGFERQIEVNILPLLFTKAKNQDYPE</sequence>
<accession>A0A8J4Y925</accession>
<dbReference type="AlphaFoldDB" id="A0A8J4Y925"/>
<name>A0A8J4Y925_CHIOP</name>